<dbReference type="SMART" id="SM00882">
    <property type="entry name" value="CoA_trans"/>
    <property type="match status" value="1"/>
</dbReference>
<dbReference type="Gene3D" id="3.40.1080.10">
    <property type="entry name" value="Glutaconate Coenzyme A-transferase"/>
    <property type="match status" value="1"/>
</dbReference>
<reference evidence="1 2" key="1">
    <citation type="submission" date="2018-09" db="EMBL/GenBank/DDBJ databases">
        <authorList>
            <person name="Zhu H."/>
        </authorList>
    </citation>
    <scope>NUCLEOTIDE SEQUENCE [LARGE SCALE GENOMIC DNA]</scope>
    <source>
        <strain evidence="1 2">K2W22B-5</strain>
    </source>
</reference>
<keyword evidence="1" id="KW-0808">Transferase</keyword>
<dbReference type="Pfam" id="PF01144">
    <property type="entry name" value="CoA_trans"/>
    <property type="match status" value="1"/>
</dbReference>
<dbReference type="InterPro" id="IPR004165">
    <property type="entry name" value="CoA_trans_fam_I"/>
</dbReference>
<dbReference type="SUPFAM" id="SSF100950">
    <property type="entry name" value="NagB/RpiA/CoA transferase-like"/>
    <property type="match status" value="1"/>
</dbReference>
<dbReference type="PANTHER" id="PTHR43293">
    <property type="entry name" value="ACETATE COA-TRANSFERASE YDIF"/>
    <property type="match status" value="1"/>
</dbReference>
<dbReference type="Proteomes" id="UP000283458">
    <property type="component" value="Unassembled WGS sequence"/>
</dbReference>
<dbReference type="AlphaFoldDB" id="A0A418VSJ9"/>
<dbReference type="RefSeq" id="WP_119832918.1">
    <property type="nucleotide sequence ID" value="NZ_QYUL01000003.1"/>
</dbReference>
<evidence type="ECO:0000313" key="2">
    <source>
        <dbReference type="Proteomes" id="UP000283458"/>
    </source>
</evidence>
<keyword evidence="2" id="KW-1185">Reference proteome</keyword>
<proteinExistence type="predicted"/>
<organism evidence="1 2">
    <name type="scientific">Azospirillum cavernae</name>
    <dbReference type="NCBI Taxonomy" id="2320860"/>
    <lineage>
        <taxon>Bacteria</taxon>
        <taxon>Pseudomonadati</taxon>
        <taxon>Pseudomonadota</taxon>
        <taxon>Alphaproteobacteria</taxon>
        <taxon>Rhodospirillales</taxon>
        <taxon>Azospirillaceae</taxon>
        <taxon>Azospirillum</taxon>
    </lineage>
</organism>
<protein>
    <submittedName>
        <fullName evidence="1">CoA-transferase subunit beta</fullName>
    </submittedName>
</protein>
<gene>
    <name evidence="1" type="ORF">D3877_22075</name>
</gene>
<dbReference type="PANTHER" id="PTHR43293:SF3">
    <property type="entry name" value="CHOLESTEROL RING-CLEAVING HYDROLASE IPDB SUBUNIT"/>
    <property type="match status" value="1"/>
</dbReference>
<dbReference type="InterPro" id="IPR037171">
    <property type="entry name" value="NagB/RpiA_transferase-like"/>
</dbReference>
<sequence>MANLESSNLEFSATEIMTVAASRLLQDGTVCFVGIGLPSTAANLARLTHAPDVVLIYESGPIGAKPTVLPLSIGDGDLSLTADTVVSTPEIFRYWLQGGRIDVGFLGAAQIDRFANINTTVIGPYDNPKVRLPGAGGAPEIAAQAKEVFIVLKQNKKAFVEKLPFITSAGFLDGGDAREKAGITGGGPTAVITDLGILTPDPVTRELTLTSIHPGVTVEQVREATGWDVKISPDLKVTEIPDADALAALRDLQARTAKAHGQSTSSEG</sequence>
<comment type="caution">
    <text evidence="1">The sequence shown here is derived from an EMBL/GenBank/DDBJ whole genome shotgun (WGS) entry which is preliminary data.</text>
</comment>
<dbReference type="GO" id="GO:0008410">
    <property type="term" value="F:CoA-transferase activity"/>
    <property type="evidence" value="ECO:0007669"/>
    <property type="project" value="InterPro"/>
</dbReference>
<dbReference type="EMBL" id="QYUL01000003">
    <property type="protein sequence ID" value="RJF79460.1"/>
    <property type="molecule type" value="Genomic_DNA"/>
</dbReference>
<name>A0A418VSJ9_9PROT</name>
<accession>A0A418VSJ9</accession>
<evidence type="ECO:0000313" key="1">
    <source>
        <dbReference type="EMBL" id="RJF79460.1"/>
    </source>
</evidence>
<dbReference type="OrthoDB" id="9813111at2"/>